<reference evidence="2" key="1">
    <citation type="submission" date="2018-06" db="EMBL/GenBank/DDBJ databases">
        <authorList>
            <person name="Zhirakovskaya E."/>
        </authorList>
    </citation>
    <scope>NUCLEOTIDE SEQUENCE</scope>
</reference>
<dbReference type="EMBL" id="UOGI01000251">
    <property type="protein sequence ID" value="VAX34091.1"/>
    <property type="molecule type" value="Genomic_DNA"/>
</dbReference>
<dbReference type="AlphaFoldDB" id="A0A3B1D5M4"/>
<keyword evidence="1" id="KW-1133">Transmembrane helix</keyword>
<keyword evidence="1" id="KW-0812">Transmembrane</keyword>
<protein>
    <submittedName>
        <fullName evidence="2">Uncharacterized protein</fullName>
    </submittedName>
</protein>
<keyword evidence="1" id="KW-0472">Membrane</keyword>
<name>A0A3B1D5M4_9ZZZZ</name>
<gene>
    <name evidence="2" type="ORF">MNBD_NITROSPIRAE03-303</name>
</gene>
<feature type="transmembrane region" description="Helical" evidence="1">
    <location>
        <begin position="20"/>
        <end position="47"/>
    </location>
</feature>
<feature type="non-terminal residue" evidence="2">
    <location>
        <position position="1"/>
    </location>
</feature>
<organism evidence="2">
    <name type="scientific">hydrothermal vent metagenome</name>
    <dbReference type="NCBI Taxonomy" id="652676"/>
    <lineage>
        <taxon>unclassified sequences</taxon>
        <taxon>metagenomes</taxon>
        <taxon>ecological metagenomes</taxon>
    </lineage>
</organism>
<proteinExistence type="predicted"/>
<evidence type="ECO:0000256" key="1">
    <source>
        <dbReference type="SAM" id="Phobius"/>
    </source>
</evidence>
<evidence type="ECO:0000313" key="2">
    <source>
        <dbReference type="EMBL" id="VAX34091.1"/>
    </source>
</evidence>
<accession>A0A3B1D5M4</accession>
<sequence>NSIFVNKNIQFMNLRNPLPLIAIFKYIVAEALFLLNTACSQIVMFCFDLESGQT</sequence>